<feature type="domain" description="LicD/FKTN/FKRP nucleotidyltransferase" evidence="2">
    <location>
        <begin position="53"/>
        <end position="283"/>
    </location>
</feature>
<evidence type="ECO:0000259" key="2">
    <source>
        <dbReference type="Pfam" id="PF04991"/>
    </source>
</evidence>
<dbReference type="EMBL" id="CACRUA010000029">
    <property type="protein sequence ID" value="VYU51837.1"/>
    <property type="molecule type" value="Genomic_DNA"/>
</dbReference>
<dbReference type="Pfam" id="PF04991">
    <property type="entry name" value="LicD"/>
    <property type="match status" value="1"/>
</dbReference>
<name>A0A6N3FHQ4_CLOSY</name>
<dbReference type="PANTHER" id="PTHR43404">
    <property type="entry name" value="LIPOPOLYSACCHARIDE CHOLINEPHOSPHOTRANSFERASE LICD"/>
    <property type="match status" value="1"/>
</dbReference>
<accession>A0A6N3FHQ4</accession>
<evidence type="ECO:0000313" key="3">
    <source>
        <dbReference type="EMBL" id="VYU51837.1"/>
    </source>
</evidence>
<organism evidence="3">
    <name type="scientific">Clostridium symbiosum</name>
    <name type="common">Bacteroides symbiosus</name>
    <dbReference type="NCBI Taxonomy" id="1512"/>
    <lineage>
        <taxon>Bacteria</taxon>
        <taxon>Bacillati</taxon>
        <taxon>Bacillota</taxon>
        <taxon>Clostridia</taxon>
        <taxon>Lachnospirales</taxon>
        <taxon>Lachnospiraceae</taxon>
        <taxon>Otoolea</taxon>
    </lineage>
</organism>
<evidence type="ECO:0000256" key="1">
    <source>
        <dbReference type="SAM" id="MobiDB-lite"/>
    </source>
</evidence>
<protein>
    <submittedName>
        <fullName evidence="3">LicD family protein</fullName>
    </submittedName>
</protein>
<dbReference type="InterPro" id="IPR007074">
    <property type="entry name" value="LicD/FKTN/FKRP_NTP_transf"/>
</dbReference>
<gene>
    <name evidence="3" type="ORF">CSLFYP84_02545</name>
</gene>
<dbReference type="InterPro" id="IPR052942">
    <property type="entry name" value="LPS_cholinephosphotransferase"/>
</dbReference>
<dbReference type="RefSeq" id="WP_003497704.1">
    <property type="nucleotide sequence ID" value="NZ_CACRUA010000029.1"/>
</dbReference>
<dbReference type="GO" id="GO:0009100">
    <property type="term" value="P:glycoprotein metabolic process"/>
    <property type="evidence" value="ECO:0007669"/>
    <property type="project" value="UniProtKB-ARBA"/>
</dbReference>
<sequence length="312" mass="36031">MSSNKTVTHGQIPAGRPAAEPHPQAQGRFYEPVILSRLQQEILSILDDFLLICETYHLEYFGIAGTGIGAIRHKGFIPWDDDIDIAMPRKDFEKFLKIVQKKMGDKYLVLNAKTCPAYPLMTTRLVKRGTVFIEEVMKDVDCPFGIFLDLYVLDNVSDNPVMYQVQSWTAWFFSKLMILRAIPKPTLAQKGWKAKLIWSVCGLVYSSMKLLCISPEGLRRRCEAVCRRYEKIDTDRMAFLPDTSPYWNLVDKRKYHPLRKIEFEGRRINFPGNIEEMLINMYGDFMELPPAEKRKTHYPYKLSFSGGENPGV</sequence>
<dbReference type="AlphaFoldDB" id="A0A6N3FHQ4"/>
<reference evidence="3" key="1">
    <citation type="submission" date="2019-11" db="EMBL/GenBank/DDBJ databases">
        <authorList>
            <person name="Feng L."/>
        </authorList>
    </citation>
    <scope>NUCLEOTIDE SEQUENCE</scope>
    <source>
        <strain evidence="3">CsymbiosumLFYP84</strain>
    </source>
</reference>
<dbReference type="PANTHER" id="PTHR43404:SF2">
    <property type="entry name" value="LIPOPOLYSACCHARIDE CHOLINEPHOSPHOTRANSFERASE LICD"/>
    <property type="match status" value="1"/>
</dbReference>
<proteinExistence type="predicted"/>
<feature type="region of interest" description="Disordered" evidence="1">
    <location>
        <begin position="1"/>
        <end position="24"/>
    </location>
</feature>